<protein>
    <submittedName>
        <fullName evidence="1">Uncharacterized protein</fullName>
    </submittedName>
</protein>
<evidence type="ECO:0000313" key="1">
    <source>
        <dbReference type="EMBL" id="EHP38193.1"/>
    </source>
</evidence>
<dbReference type="EMBL" id="AHJE01000140">
    <property type="protein sequence ID" value="EHP38193.1"/>
    <property type="molecule type" value="Genomic_DNA"/>
</dbReference>
<evidence type="ECO:0000313" key="2">
    <source>
        <dbReference type="Proteomes" id="UP000005808"/>
    </source>
</evidence>
<name>H1SH02_9BURK</name>
<gene>
    <name evidence="1" type="ORF">OR16_38479</name>
</gene>
<reference evidence="1 2" key="1">
    <citation type="journal article" date="2012" name="J. Bacteriol.">
        <title>De Novo Genome Project of Cupriavidus basilensis OR16.</title>
        <authorList>
            <person name="Cserhati M."/>
            <person name="Kriszt B."/>
            <person name="Szoboszlay S."/>
            <person name="Toth A."/>
            <person name="Szabo I."/>
            <person name="Tancsics A."/>
            <person name="Nagy I."/>
            <person name="Horvath B."/>
            <person name="Nagy I."/>
            <person name="Kukolya J."/>
        </authorList>
    </citation>
    <scope>NUCLEOTIDE SEQUENCE [LARGE SCALE GENOMIC DNA]</scope>
    <source>
        <strain evidence="1 2">OR16</strain>
    </source>
</reference>
<dbReference type="Proteomes" id="UP000005808">
    <property type="component" value="Unassembled WGS sequence"/>
</dbReference>
<dbReference type="PATRIC" id="fig|1127483.3.peg.7664"/>
<sequence length="60" mass="5959">MLESGASASAALGTSFGLLPKPVAGQAGVHPLHFGTATLIAMGFACSCRRSARGCSPLAR</sequence>
<dbReference type="AlphaFoldDB" id="H1SH02"/>
<accession>H1SH02</accession>
<comment type="caution">
    <text evidence="1">The sequence shown here is derived from an EMBL/GenBank/DDBJ whole genome shotgun (WGS) entry which is preliminary data.</text>
</comment>
<proteinExistence type="predicted"/>
<organism evidence="1 2">
    <name type="scientific">Cupriavidus basilensis OR16</name>
    <dbReference type="NCBI Taxonomy" id="1127483"/>
    <lineage>
        <taxon>Bacteria</taxon>
        <taxon>Pseudomonadati</taxon>
        <taxon>Pseudomonadota</taxon>
        <taxon>Betaproteobacteria</taxon>
        <taxon>Burkholderiales</taxon>
        <taxon>Burkholderiaceae</taxon>
        <taxon>Cupriavidus</taxon>
    </lineage>
</organism>